<dbReference type="CDD" id="cd03443">
    <property type="entry name" value="PaaI_thioesterase"/>
    <property type="match status" value="1"/>
</dbReference>
<comment type="caution">
    <text evidence="3">The sequence shown here is derived from an EMBL/GenBank/DDBJ whole genome shotgun (WGS) entry which is preliminary data.</text>
</comment>
<sequence>MLPAIADNNFSAYTTVMENIHQPLIDFIESGSPFHRFLNIQVIDAKPGFIKLLLPYKEEFGGNMERGILHGGISAMFVDIVAASALWTHLKPEDKSATIDLRVDYQRPAMLENLIGEGEVRMLANSVANVHVRLYSASTPDTLQAEGRAVFHIKRKSST</sequence>
<dbReference type="InterPro" id="IPR029069">
    <property type="entry name" value="HotDog_dom_sf"/>
</dbReference>
<keyword evidence="1 3" id="KW-0378">Hydrolase</keyword>
<dbReference type="Pfam" id="PF03061">
    <property type="entry name" value="4HBT"/>
    <property type="match status" value="1"/>
</dbReference>
<dbReference type="EC" id="3.1.2.-" evidence="3"/>
<dbReference type="EMBL" id="JBFSOO010000005">
    <property type="protein sequence ID" value="MEZ6853449.1"/>
    <property type="molecule type" value="Genomic_DNA"/>
</dbReference>
<dbReference type="Proteomes" id="UP001568358">
    <property type="component" value="Unassembled WGS sequence"/>
</dbReference>
<dbReference type="NCBIfam" id="TIGR00369">
    <property type="entry name" value="unchar_dom_1"/>
    <property type="match status" value="1"/>
</dbReference>
<dbReference type="RefSeq" id="WP_020000269.1">
    <property type="nucleotide sequence ID" value="NZ_CP192219.1"/>
</dbReference>
<feature type="domain" description="Thioesterase" evidence="2">
    <location>
        <begin position="67"/>
        <end position="138"/>
    </location>
</feature>
<proteinExistence type="predicted"/>
<gene>
    <name evidence="3" type="ORF">AB2Z07_07905</name>
</gene>
<dbReference type="Gene3D" id="3.10.129.10">
    <property type="entry name" value="Hotdog Thioesterase"/>
    <property type="match status" value="1"/>
</dbReference>
<accession>A0ABV4JRR5</accession>
<reference evidence="3 4" key="1">
    <citation type="submission" date="2024-07" db="EMBL/GenBank/DDBJ databases">
        <title>Active virus-host system and metabolic interactions in a Lokiarchaeon culture.</title>
        <authorList>
            <person name="Ponce Toledo R.I."/>
            <person name="Rodrigues Oliveira T."/>
            <person name="Schleper C."/>
        </authorList>
    </citation>
    <scope>NUCLEOTIDE SEQUENCE [LARGE SCALE GENOMIC DNA]</scope>
    <source>
        <strain evidence="3 4">B35</strain>
    </source>
</reference>
<dbReference type="InterPro" id="IPR006683">
    <property type="entry name" value="Thioestr_dom"/>
</dbReference>
<evidence type="ECO:0000313" key="3">
    <source>
        <dbReference type="EMBL" id="MEZ6853449.1"/>
    </source>
</evidence>
<evidence type="ECO:0000256" key="1">
    <source>
        <dbReference type="ARBA" id="ARBA00022801"/>
    </source>
</evidence>
<name>A0ABV4JRR5_9BACT</name>
<dbReference type="SUPFAM" id="SSF54637">
    <property type="entry name" value="Thioesterase/thiol ester dehydrase-isomerase"/>
    <property type="match status" value="1"/>
</dbReference>
<evidence type="ECO:0000313" key="4">
    <source>
        <dbReference type="Proteomes" id="UP001568358"/>
    </source>
</evidence>
<dbReference type="GO" id="GO:0016787">
    <property type="term" value="F:hydrolase activity"/>
    <property type="evidence" value="ECO:0007669"/>
    <property type="project" value="UniProtKB-KW"/>
</dbReference>
<dbReference type="InterPro" id="IPR003736">
    <property type="entry name" value="PAAI_dom"/>
</dbReference>
<organism evidence="3 4">
    <name type="scientific">Halodesulfovibrio aestuarii</name>
    <dbReference type="NCBI Taxonomy" id="126333"/>
    <lineage>
        <taxon>Bacteria</taxon>
        <taxon>Pseudomonadati</taxon>
        <taxon>Thermodesulfobacteriota</taxon>
        <taxon>Desulfovibrionia</taxon>
        <taxon>Desulfovibrionales</taxon>
        <taxon>Desulfovibrionaceae</taxon>
        <taxon>Halodesulfovibrio</taxon>
    </lineage>
</organism>
<evidence type="ECO:0000259" key="2">
    <source>
        <dbReference type="Pfam" id="PF03061"/>
    </source>
</evidence>
<keyword evidence="4" id="KW-1185">Reference proteome</keyword>
<protein>
    <submittedName>
        <fullName evidence="3">PaaI family thioesterase</fullName>
        <ecNumber evidence="3">3.1.2.-</ecNumber>
    </submittedName>
</protein>